<name>A0A401NLN6_SCYTO</name>
<protein>
    <submittedName>
        <fullName evidence="1">Uncharacterized protein</fullName>
    </submittedName>
</protein>
<gene>
    <name evidence="1" type="ORF">scyTo_0009397</name>
</gene>
<evidence type="ECO:0000313" key="2">
    <source>
        <dbReference type="Proteomes" id="UP000288216"/>
    </source>
</evidence>
<sequence>MVNDTSSIYIRYKWNNLSTIFAAAFIGCHGEDGIVLIRQLAIFTRSAGSARFIRRITFGKPASRSCHPGNISTNDDLCSRKMKFGSS</sequence>
<reference evidence="1 2" key="1">
    <citation type="journal article" date="2018" name="Nat. Ecol. Evol.">
        <title>Shark genomes provide insights into elasmobranch evolution and the origin of vertebrates.</title>
        <authorList>
            <person name="Hara Y"/>
            <person name="Yamaguchi K"/>
            <person name="Onimaru K"/>
            <person name="Kadota M"/>
            <person name="Koyanagi M"/>
            <person name="Keeley SD"/>
            <person name="Tatsumi K"/>
            <person name="Tanaka K"/>
            <person name="Motone F"/>
            <person name="Kageyama Y"/>
            <person name="Nozu R"/>
            <person name="Adachi N"/>
            <person name="Nishimura O"/>
            <person name="Nakagawa R"/>
            <person name="Tanegashima C"/>
            <person name="Kiyatake I"/>
            <person name="Matsumoto R"/>
            <person name="Murakumo K"/>
            <person name="Nishida K"/>
            <person name="Terakita A"/>
            <person name="Kuratani S"/>
            <person name="Sato K"/>
            <person name="Hyodo S Kuraku.S."/>
        </authorList>
    </citation>
    <scope>NUCLEOTIDE SEQUENCE [LARGE SCALE GENOMIC DNA]</scope>
</reference>
<comment type="caution">
    <text evidence="1">The sequence shown here is derived from an EMBL/GenBank/DDBJ whole genome shotgun (WGS) entry which is preliminary data.</text>
</comment>
<dbReference type="AlphaFoldDB" id="A0A401NLN6"/>
<dbReference type="Proteomes" id="UP000288216">
    <property type="component" value="Unassembled WGS sequence"/>
</dbReference>
<organism evidence="1 2">
    <name type="scientific">Scyliorhinus torazame</name>
    <name type="common">Cloudy catshark</name>
    <name type="synonym">Catulus torazame</name>
    <dbReference type="NCBI Taxonomy" id="75743"/>
    <lineage>
        <taxon>Eukaryota</taxon>
        <taxon>Metazoa</taxon>
        <taxon>Chordata</taxon>
        <taxon>Craniata</taxon>
        <taxon>Vertebrata</taxon>
        <taxon>Chondrichthyes</taxon>
        <taxon>Elasmobranchii</taxon>
        <taxon>Galeomorphii</taxon>
        <taxon>Galeoidea</taxon>
        <taxon>Carcharhiniformes</taxon>
        <taxon>Scyliorhinidae</taxon>
        <taxon>Scyliorhinus</taxon>
    </lineage>
</organism>
<evidence type="ECO:0000313" key="1">
    <source>
        <dbReference type="EMBL" id="GCB61774.1"/>
    </source>
</evidence>
<proteinExistence type="predicted"/>
<keyword evidence="2" id="KW-1185">Reference proteome</keyword>
<accession>A0A401NLN6</accession>
<dbReference type="EMBL" id="BFAA01003828">
    <property type="protein sequence ID" value="GCB61774.1"/>
    <property type="molecule type" value="Genomic_DNA"/>
</dbReference>